<dbReference type="EMBL" id="CP017715">
    <property type="protein sequence ID" value="AOY88057.1"/>
    <property type="molecule type" value="Genomic_DNA"/>
</dbReference>
<name>A0A1D9GK90_9GAMM</name>
<gene>
    <name evidence="1" type="ORF">BKP64_07665</name>
</gene>
<keyword evidence="2" id="KW-1185">Reference proteome</keyword>
<reference evidence="1 2" key="1">
    <citation type="submission" date="2016-10" db="EMBL/GenBank/DDBJ databases">
        <title>Marinobacter salinus sp. nov., a moderately halophilic bacterium isolated from a tidal flat environment.</title>
        <authorList>
            <person name="Park S.-J."/>
        </authorList>
    </citation>
    <scope>NUCLEOTIDE SEQUENCE [LARGE SCALE GENOMIC DNA]</scope>
    <source>
        <strain evidence="1 2">Hb8</strain>
    </source>
</reference>
<dbReference type="AlphaFoldDB" id="A0A1D9GK90"/>
<dbReference type="STRING" id="1874317.BKP64_07665"/>
<dbReference type="KEGG" id="msq:BKP64_07665"/>
<evidence type="ECO:0000313" key="2">
    <source>
        <dbReference type="Proteomes" id="UP000177445"/>
    </source>
</evidence>
<dbReference type="Proteomes" id="UP000177445">
    <property type="component" value="Chromosome"/>
</dbReference>
<sequence>MKQGSEGGKYGPWMPAIPALEAAKTRNDSLNIESGIISQLMAAANNFKNQALGTTRNRVFLEPR</sequence>
<accession>A0A1D9GK90</accession>
<proteinExistence type="predicted"/>
<protein>
    <submittedName>
        <fullName evidence="1">Uncharacterized protein</fullName>
    </submittedName>
</protein>
<organism evidence="1 2">
    <name type="scientific">Marinobacter salinus</name>
    <dbReference type="NCBI Taxonomy" id="1874317"/>
    <lineage>
        <taxon>Bacteria</taxon>
        <taxon>Pseudomonadati</taxon>
        <taxon>Pseudomonadota</taxon>
        <taxon>Gammaproteobacteria</taxon>
        <taxon>Pseudomonadales</taxon>
        <taxon>Marinobacteraceae</taxon>
        <taxon>Marinobacter</taxon>
    </lineage>
</organism>
<evidence type="ECO:0000313" key="1">
    <source>
        <dbReference type="EMBL" id="AOY88057.1"/>
    </source>
</evidence>